<evidence type="ECO:0000256" key="2">
    <source>
        <dbReference type="ARBA" id="ARBA00022490"/>
    </source>
</evidence>
<dbReference type="GO" id="GO:0003700">
    <property type="term" value="F:DNA-binding transcription factor activity"/>
    <property type="evidence" value="ECO:0007669"/>
    <property type="project" value="InterPro"/>
</dbReference>
<dbReference type="GO" id="GO:2000143">
    <property type="term" value="P:negative regulation of DNA-templated transcription initiation"/>
    <property type="evidence" value="ECO:0007669"/>
    <property type="project" value="TreeGrafter"/>
</dbReference>
<dbReference type="Pfam" id="PF02381">
    <property type="entry name" value="MraZ"/>
    <property type="match status" value="2"/>
</dbReference>
<gene>
    <name evidence="8" type="ORF">LCGC14_0515850</name>
</gene>
<dbReference type="Gene3D" id="3.40.1550.20">
    <property type="entry name" value="Transcriptional regulator MraZ domain"/>
    <property type="match status" value="1"/>
</dbReference>
<keyword evidence="2" id="KW-0963">Cytoplasm</keyword>
<evidence type="ECO:0000256" key="5">
    <source>
        <dbReference type="ARBA" id="ARBA00023125"/>
    </source>
</evidence>
<name>A0A0F9V850_9ZZZZ</name>
<evidence type="ECO:0000256" key="4">
    <source>
        <dbReference type="ARBA" id="ARBA00023015"/>
    </source>
</evidence>
<accession>A0A0F9V850</accession>
<dbReference type="InterPro" id="IPR037914">
    <property type="entry name" value="SpoVT-AbrB_sf"/>
</dbReference>
<dbReference type="AlphaFoldDB" id="A0A0F9V850"/>
<dbReference type="PANTHER" id="PTHR34701:SF1">
    <property type="entry name" value="TRANSCRIPTIONAL REGULATOR MRAZ"/>
    <property type="match status" value="1"/>
</dbReference>
<dbReference type="PANTHER" id="PTHR34701">
    <property type="entry name" value="TRANSCRIPTIONAL REGULATOR MRAZ"/>
    <property type="match status" value="1"/>
</dbReference>
<feature type="domain" description="SpoVT-AbrB" evidence="7">
    <location>
        <begin position="31"/>
        <end position="77"/>
    </location>
</feature>
<dbReference type="SUPFAM" id="SSF89447">
    <property type="entry name" value="AbrB/MazE/MraZ-like"/>
    <property type="match status" value="1"/>
</dbReference>
<sequence length="178" mass="20826">MNYFLDNRQYLPYILQNGIKRDKMGNFLLGSYTVRVDKSGRIKIPEKFRLVLEEEYGKEIFITSLTDESVQVYPLPVWEELSGVSEEVALHLQPTVRKFMLRVNRKGNQIRIDSKGRILISQTLREKAKLEDEVEVIGLSNHLEIWNKYKLDGTIEEKPLTNEDFEKIAELMPRGKPK</sequence>
<dbReference type="PROSITE" id="PS51740">
    <property type="entry name" value="SPOVT_ABRB"/>
    <property type="match status" value="2"/>
</dbReference>
<evidence type="ECO:0000256" key="1">
    <source>
        <dbReference type="ARBA" id="ARBA00013860"/>
    </source>
</evidence>
<keyword evidence="6" id="KW-0804">Transcription</keyword>
<dbReference type="GO" id="GO:0000976">
    <property type="term" value="F:transcription cis-regulatory region binding"/>
    <property type="evidence" value="ECO:0007669"/>
    <property type="project" value="TreeGrafter"/>
</dbReference>
<organism evidence="8">
    <name type="scientific">marine sediment metagenome</name>
    <dbReference type="NCBI Taxonomy" id="412755"/>
    <lineage>
        <taxon>unclassified sequences</taxon>
        <taxon>metagenomes</taxon>
        <taxon>ecological metagenomes</taxon>
    </lineage>
</organism>
<dbReference type="InterPro" id="IPR003444">
    <property type="entry name" value="MraZ"/>
</dbReference>
<dbReference type="CDD" id="cd16320">
    <property type="entry name" value="MraZ_N"/>
    <property type="match status" value="1"/>
</dbReference>
<dbReference type="InterPro" id="IPR007159">
    <property type="entry name" value="SpoVT-AbrB_dom"/>
</dbReference>
<evidence type="ECO:0000259" key="7">
    <source>
        <dbReference type="PROSITE" id="PS51740"/>
    </source>
</evidence>
<dbReference type="InterPro" id="IPR035644">
    <property type="entry name" value="MraZ_C"/>
</dbReference>
<protein>
    <recommendedName>
        <fullName evidence="1">Transcriptional regulator MraZ</fullName>
    </recommendedName>
</protein>
<keyword evidence="5" id="KW-0238">DNA-binding</keyword>
<dbReference type="SMART" id="SM00966">
    <property type="entry name" value="SpoVT_AbrB"/>
    <property type="match status" value="2"/>
</dbReference>
<comment type="caution">
    <text evidence="8">The sequence shown here is derived from an EMBL/GenBank/DDBJ whole genome shotgun (WGS) entry which is preliminary data.</text>
</comment>
<proteinExistence type="inferred from homology"/>
<dbReference type="EMBL" id="LAZR01000637">
    <property type="protein sequence ID" value="KKN62033.1"/>
    <property type="molecule type" value="Genomic_DNA"/>
</dbReference>
<dbReference type="InterPro" id="IPR020603">
    <property type="entry name" value="MraZ_dom"/>
</dbReference>
<feature type="domain" description="SpoVT-AbrB" evidence="7">
    <location>
        <begin position="107"/>
        <end position="150"/>
    </location>
</feature>
<dbReference type="HAMAP" id="MF_01008">
    <property type="entry name" value="MraZ"/>
    <property type="match status" value="1"/>
</dbReference>
<evidence type="ECO:0000256" key="3">
    <source>
        <dbReference type="ARBA" id="ARBA00022737"/>
    </source>
</evidence>
<evidence type="ECO:0000313" key="8">
    <source>
        <dbReference type="EMBL" id="KKN62033.1"/>
    </source>
</evidence>
<keyword evidence="3" id="KW-0677">Repeat</keyword>
<dbReference type="InterPro" id="IPR035642">
    <property type="entry name" value="MraZ_N"/>
</dbReference>
<keyword evidence="4" id="KW-0805">Transcription regulation</keyword>
<dbReference type="InterPro" id="IPR038619">
    <property type="entry name" value="MraZ_sf"/>
</dbReference>
<reference evidence="8" key="1">
    <citation type="journal article" date="2015" name="Nature">
        <title>Complex archaea that bridge the gap between prokaryotes and eukaryotes.</title>
        <authorList>
            <person name="Spang A."/>
            <person name="Saw J.H."/>
            <person name="Jorgensen S.L."/>
            <person name="Zaremba-Niedzwiedzka K."/>
            <person name="Martijn J."/>
            <person name="Lind A.E."/>
            <person name="van Eijk R."/>
            <person name="Schleper C."/>
            <person name="Guy L."/>
            <person name="Ettema T.J."/>
        </authorList>
    </citation>
    <scope>NUCLEOTIDE SEQUENCE</scope>
</reference>
<dbReference type="CDD" id="cd16321">
    <property type="entry name" value="MraZ_C"/>
    <property type="match status" value="1"/>
</dbReference>
<evidence type="ECO:0000256" key="6">
    <source>
        <dbReference type="ARBA" id="ARBA00023163"/>
    </source>
</evidence>